<organism evidence="1">
    <name type="scientific">hydrocarbon metagenome</name>
    <dbReference type="NCBI Taxonomy" id="938273"/>
    <lineage>
        <taxon>unclassified sequences</taxon>
        <taxon>metagenomes</taxon>
        <taxon>ecological metagenomes</taxon>
    </lineage>
</organism>
<proteinExistence type="predicted"/>
<dbReference type="AlphaFoldDB" id="A0A0W8FWH2"/>
<accession>A0A0W8FWH2</accession>
<name>A0A0W8FWH2_9ZZZZ</name>
<evidence type="ECO:0000313" key="1">
    <source>
        <dbReference type="EMBL" id="KUG25194.1"/>
    </source>
</evidence>
<gene>
    <name evidence="1" type="ORF">ASZ90_004988</name>
</gene>
<comment type="caution">
    <text evidence="1">The sequence shown here is derived from an EMBL/GenBank/DDBJ whole genome shotgun (WGS) entry which is preliminary data.</text>
</comment>
<sequence length="40" mass="4702">MKFVGYQSVRPNNNITTLKMIESRKAKPISICREKFSTRK</sequence>
<reference evidence="1" key="1">
    <citation type="journal article" date="2015" name="Proc. Natl. Acad. Sci. U.S.A.">
        <title>Networks of energetic and metabolic interactions define dynamics in microbial communities.</title>
        <authorList>
            <person name="Embree M."/>
            <person name="Liu J.K."/>
            <person name="Al-Bassam M.M."/>
            <person name="Zengler K."/>
        </authorList>
    </citation>
    <scope>NUCLEOTIDE SEQUENCE</scope>
</reference>
<dbReference type="EMBL" id="LNQE01000748">
    <property type="protein sequence ID" value="KUG25194.1"/>
    <property type="molecule type" value="Genomic_DNA"/>
</dbReference>
<protein>
    <submittedName>
        <fullName evidence="1">Uncharacterized protein</fullName>
    </submittedName>
</protein>